<keyword evidence="4 5" id="KW-0961">Cell wall biogenesis/degradation</keyword>
<dbReference type="GO" id="GO:0070395">
    <property type="term" value="P:lipoteichoic acid biosynthetic process"/>
    <property type="evidence" value="ECO:0007669"/>
    <property type="project" value="UniProtKB-UniRule"/>
</dbReference>
<dbReference type="NCBIfam" id="TIGR01688">
    <property type="entry name" value="dltC"/>
    <property type="match status" value="1"/>
</dbReference>
<dbReference type="GO" id="GO:0005737">
    <property type="term" value="C:cytoplasm"/>
    <property type="evidence" value="ECO:0007669"/>
    <property type="project" value="UniProtKB-SubCell"/>
</dbReference>
<dbReference type="GO" id="GO:0016874">
    <property type="term" value="F:ligase activity"/>
    <property type="evidence" value="ECO:0007669"/>
    <property type="project" value="UniProtKB-KW"/>
</dbReference>
<reference evidence="7 8" key="1">
    <citation type="submission" date="2016-10" db="EMBL/GenBank/DDBJ databases">
        <authorList>
            <person name="de Groot N.N."/>
        </authorList>
    </citation>
    <scope>NUCLEOTIDE SEQUENCE [LARGE SCALE GENOMIC DNA]</scope>
    <source>
        <strain evidence="7 8">KHGC13</strain>
    </source>
</reference>
<dbReference type="GO" id="GO:0036370">
    <property type="term" value="F:D-alanyl carrier activity"/>
    <property type="evidence" value="ECO:0007669"/>
    <property type="project" value="UniProtKB-UniRule"/>
</dbReference>
<dbReference type="Pfam" id="PF00550">
    <property type="entry name" value="PP-binding"/>
    <property type="match status" value="1"/>
</dbReference>
<dbReference type="Proteomes" id="UP000198817">
    <property type="component" value="Unassembled WGS sequence"/>
</dbReference>
<evidence type="ECO:0000256" key="5">
    <source>
        <dbReference type="HAMAP-Rule" id="MF_00565"/>
    </source>
</evidence>
<dbReference type="NCBIfam" id="NF003464">
    <property type="entry name" value="PRK05087.1"/>
    <property type="match status" value="1"/>
</dbReference>
<dbReference type="GeneID" id="78354521"/>
<protein>
    <recommendedName>
        <fullName evidence="5">D-alanyl carrier protein</fullName>
        <shortName evidence="5">DCP</shortName>
    </recommendedName>
    <alternativeName>
        <fullName evidence="5">D-alanine--poly(phosphoribitol) ligase subunit 2</fullName>
    </alternativeName>
</protein>
<comment type="subcellular location">
    <subcellularLocation>
        <location evidence="5">Cytoplasm</location>
    </subcellularLocation>
</comment>
<name>A0A1I7FFI9_9FIRM</name>
<dbReference type="SUPFAM" id="SSF47336">
    <property type="entry name" value="ACP-like"/>
    <property type="match status" value="1"/>
</dbReference>
<feature type="domain" description="Carrier" evidence="6">
    <location>
        <begin position="2"/>
        <end position="82"/>
    </location>
</feature>
<dbReference type="STRING" id="155865.SAMN05216515_10162"/>
<evidence type="ECO:0000259" key="6">
    <source>
        <dbReference type="PROSITE" id="PS50075"/>
    </source>
</evidence>
<accession>A0A1I7FFI9</accession>
<keyword evidence="3 5" id="KW-0597">Phosphoprotein</keyword>
<evidence type="ECO:0000313" key="7">
    <source>
        <dbReference type="EMBL" id="SFU34886.1"/>
    </source>
</evidence>
<dbReference type="InterPro" id="IPR036736">
    <property type="entry name" value="ACP-like_sf"/>
</dbReference>
<comment type="PTM">
    <text evidence="5">4'-phosphopantetheine is transferred from CoA to a specific serine of apo-DCP.</text>
</comment>
<comment type="pathway">
    <text evidence="5">Cell wall biogenesis; lipoteichoic acid biosynthesis.</text>
</comment>
<dbReference type="PROSITE" id="PS50075">
    <property type="entry name" value="CARRIER"/>
    <property type="match status" value="1"/>
</dbReference>
<dbReference type="InterPro" id="IPR003230">
    <property type="entry name" value="DltC"/>
</dbReference>
<organism evidence="7 8">
    <name type="scientific">Eubacterium pyruvativorans</name>
    <dbReference type="NCBI Taxonomy" id="155865"/>
    <lineage>
        <taxon>Bacteria</taxon>
        <taxon>Bacillati</taxon>
        <taxon>Bacillota</taxon>
        <taxon>Clostridia</taxon>
        <taxon>Eubacteriales</taxon>
        <taxon>Eubacteriaceae</taxon>
        <taxon>Eubacterium</taxon>
    </lineage>
</organism>
<evidence type="ECO:0000256" key="4">
    <source>
        <dbReference type="ARBA" id="ARBA00023316"/>
    </source>
</evidence>
<keyword evidence="8" id="KW-1185">Reference proteome</keyword>
<dbReference type="AlphaFoldDB" id="A0A1I7FFI9"/>
<evidence type="ECO:0000313" key="8">
    <source>
        <dbReference type="Proteomes" id="UP000198817"/>
    </source>
</evidence>
<gene>
    <name evidence="5" type="primary">dltC</name>
    <name evidence="7" type="ORF">SAMN05216508_102105</name>
</gene>
<dbReference type="HAMAP" id="MF_00565">
    <property type="entry name" value="DltC"/>
    <property type="match status" value="1"/>
</dbReference>
<proteinExistence type="inferred from homology"/>
<keyword evidence="2 5" id="KW-0963">Cytoplasm</keyword>
<comment type="function">
    <text evidence="5">Carrier protein involved in the D-alanylation of lipoteichoic acid (LTA). The loading of thioester-linked D-alanine onto DltC is catalyzed by D-alanine--D-alanyl carrier protein ligase DltA. The DltC-carried D-alanyl group is further transferred to cell membrane phosphatidylglycerol (PG) by forming an ester bond, probably catalyzed by DltD. D-alanylation of LTA plays an important role in modulating the properties of the cell wall in Gram-positive bacteria, influencing the net charge of the cell wall.</text>
</comment>
<evidence type="ECO:0000256" key="2">
    <source>
        <dbReference type="ARBA" id="ARBA00022490"/>
    </source>
</evidence>
<comment type="similarity">
    <text evidence="5">Belongs to the DltC family.</text>
</comment>
<dbReference type="GO" id="GO:0071555">
    <property type="term" value="P:cell wall organization"/>
    <property type="evidence" value="ECO:0007669"/>
    <property type="project" value="UniProtKB-KW"/>
</dbReference>
<dbReference type="RefSeq" id="WP_242869590.1">
    <property type="nucleotide sequence ID" value="NZ_CACVNK010000012.1"/>
</dbReference>
<keyword evidence="7" id="KW-0436">Ligase</keyword>
<dbReference type="UniPathway" id="UPA00556"/>
<dbReference type="Gene3D" id="1.10.1200.10">
    <property type="entry name" value="ACP-like"/>
    <property type="match status" value="1"/>
</dbReference>
<sequence>MADMETIKSTVLDILEDVTGDEIVKEDLNISLPEEDLIDSLGWIELLMDIEDKLGIVIGPTEYTREEMETPAKIIAVVQSRSEK</sequence>
<dbReference type="EMBL" id="FPBT01000002">
    <property type="protein sequence ID" value="SFU34886.1"/>
    <property type="molecule type" value="Genomic_DNA"/>
</dbReference>
<feature type="modified residue" description="O-(pantetheine 4'-phosphoryl)serine" evidence="5">
    <location>
        <position position="40"/>
    </location>
</feature>
<keyword evidence="1 5" id="KW-0596">Phosphopantetheine</keyword>
<evidence type="ECO:0000256" key="3">
    <source>
        <dbReference type="ARBA" id="ARBA00022553"/>
    </source>
</evidence>
<dbReference type="InterPro" id="IPR009081">
    <property type="entry name" value="PP-bd_ACP"/>
</dbReference>
<evidence type="ECO:0000256" key="1">
    <source>
        <dbReference type="ARBA" id="ARBA00022450"/>
    </source>
</evidence>